<dbReference type="EMBL" id="NIZW01000026">
    <property type="protein sequence ID" value="PHQ32494.1"/>
    <property type="molecule type" value="Genomic_DNA"/>
</dbReference>
<dbReference type="AlphaFoldDB" id="A0A2G1W0E2"/>
<keyword evidence="3" id="KW-1185">Reference proteome</keyword>
<evidence type="ECO:0000256" key="1">
    <source>
        <dbReference type="SAM" id="MobiDB-lite"/>
    </source>
</evidence>
<reference evidence="2 3" key="1">
    <citation type="submission" date="2017-06" db="EMBL/GenBank/DDBJ databases">
        <title>Description of Rhodopirellula bahusiensis sp. nov.</title>
        <authorList>
            <person name="Kizina J."/>
            <person name="Harder J."/>
        </authorList>
    </citation>
    <scope>NUCLEOTIDE SEQUENCE [LARGE SCALE GENOMIC DNA]</scope>
    <source>
        <strain evidence="2 3">SWK21</strain>
    </source>
</reference>
<dbReference type="Proteomes" id="UP000225740">
    <property type="component" value="Unassembled WGS sequence"/>
</dbReference>
<comment type="caution">
    <text evidence="2">The sequence shown here is derived from an EMBL/GenBank/DDBJ whole genome shotgun (WGS) entry which is preliminary data.</text>
</comment>
<evidence type="ECO:0000313" key="3">
    <source>
        <dbReference type="Proteomes" id="UP000225740"/>
    </source>
</evidence>
<organism evidence="2 3">
    <name type="scientific">Rhodopirellula bahusiensis</name>
    <dbReference type="NCBI Taxonomy" id="2014065"/>
    <lineage>
        <taxon>Bacteria</taxon>
        <taxon>Pseudomonadati</taxon>
        <taxon>Planctomycetota</taxon>
        <taxon>Planctomycetia</taxon>
        <taxon>Pirellulales</taxon>
        <taxon>Pirellulaceae</taxon>
        <taxon>Rhodopirellula</taxon>
    </lineage>
</organism>
<name>A0A2G1W0E2_9BACT</name>
<sequence>MLCQITYDYKPPADSVPILRVPNFAPQPRSAPRRVRNEESEPVPPNPMERLLESESKRLQQEYAAAKSTADRDRLKQQIRNHSKLREMHFQMNRKARRPAPLLELPKQLPPRRRKINPSIKLL</sequence>
<feature type="region of interest" description="Disordered" evidence="1">
    <location>
        <begin position="20"/>
        <end position="49"/>
    </location>
</feature>
<protein>
    <submittedName>
        <fullName evidence="2">Uncharacterized protein</fullName>
    </submittedName>
</protein>
<gene>
    <name evidence="2" type="ORF">CEE69_25565</name>
</gene>
<accession>A0A2G1W0E2</accession>
<feature type="region of interest" description="Disordered" evidence="1">
    <location>
        <begin position="92"/>
        <end position="123"/>
    </location>
</feature>
<proteinExistence type="predicted"/>
<evidence type="ECO:0000313" key="2">
    <source>
        <dbReference type="EMBL" id="PHQ32494.1"/>
    </source>
</evidence>